<evidence type="ECO:0000259" key="8">
    <source>
        <dbReference type="PROSITE" id="PS50850"/>
    </source>
</evidence>
<dbReference type="Pfam" id="PF07690">
    <property type="entry name" value="MFS_1"/>
    <property type="match status" value="1"/>
</dbReference>
<keyword evidence="3 7" id="KW-0812">Transmembrane</keyword>
<feature type="transmembrane region" description="Helical" evidence="7">
    <location>
        <begin position="198"/>
        <end position="218"/>
    </location>
</feature>
<keyword evidence="10" id="KW-1185">Reference proteome</keyword>
<dbReference type="PANTHER" id="PTHR23501:SF193">
    <property type="entry name" value="MULTIDRUG TRANSPORTER, PUTATIVE (AFU_ORTHOLOGUE AFUA_8G00940)-RELATED"/>
    <property type="match status" value="1"/>
</dbReference>
<feature type="transmembrane region" description="Helical" evidence="7">
    <location>
        <begin position="105"/>
        <end position="125"/>
    </location>
</feature>
<reference evidence="9" key="1">
    <citation type="journal article" date="2021" name="Nat. Commun.">
        <title>Genetic determinants of endophytism in the Arabidopsis root mycobiome.</title>
        <authorList>
            <person name="Mesny F."/>
            <person name="Miyauchi S."/>
            <person name="Thiergart T."/>
            <person name="Pickel B."/>
            <person name="Atanasova L."/>
            <person name="Karlsson M."/>
            <person name="Huettel B."/>
            <person name="Barry K.W."/>
            <person name="Haridas S."/>
            <person name="Chen C."/>
            <person name="Bauer D."/>
            <person name="Andreopoulos W."/>
            <person name="Pangilinan J."/>
            <person name="LaButti K."/>
            <person name="Riley R."/>
            <person name="Lipzen A."/>
            <person name="Clum A."/>
            <person name="Drula E."/>
            <person name="Henrissat B."/>
            <person name="Kohler A."/>
            <person name="Grigoriev I.V."/>
            <person name="Martin F.M."/>
            <person name="Hacquard S."/>
        </authorList>
    </citation>
    <scope>NUCLEOTIDE SEQUENCE</scope>
    <source>
        <strain evidence="9">MPI-SDFR-AT-0073</strain>
    </source>
</reference>
<evidence type="ECO:0000313" key="10">
    <source>
        <dbReference type="Proteomes" id="UP000758603"/>
    </source>
</evidence>
<name>A0A9P8UW09_9PEZI</name>
<comment type="similarity">
    <text evidence="2">Belongs to the major facilitator superfamily. TCR/Tet family.</text>
</comment>
<dbReference type="Proteomes" id="UP000758603">
    <property type="component" value="Unassembled WGS sequence"/>
</dbReference>
<organism evidence="9 10">
    <name type="scientific">Truncatella angustata</name>
    <dbReference type="NCBI Taxonomy" id="152316"/>
    <lineage>
        <taxon>Eukaryota</taxon>
        <taxon>Fungi</taxon>
        <taxon>Dikarya</taxon>
        <taxon>Ascomycota</taxon>
        <taxon>Pezizomycotina</taxon>
        <taxon>Sordariomycetes</taxon>
        <taxon>Xylariomycetidae</taxon>
        <taxon>Amphisphaeriales</taxon>
        <taxon>Sporocadaceae</taxon>
        <taxon>Truncatella</taxon>
    </lineage>
</organism>
<proteinExistence type="inferred from homology"/>
<dbReference type="EMBL" id="JAGPXC010000001">
    <property type="protein sequence ID" value="KAH6660309.1"/>
    <property type="molecule type" value="Genomic_DNA"/>
</dbReference>
<evidence type="ECO:0000256" key="5">
    <source>
        <dbReference type="ARBA" id="ARBA00023136"/>
    </source>
</evidence>
<feature type="transmembrane region" description="Helical" evidence="7">
    <location>
        <begin position="400"/>
        <end position="420"/>
    </location>
</feature>
<accession>A0A9P8UW09</accession>
<feature type="region of interest" description="Disordered" evidence="6">
    <location>
        <begin position="1"/>
        <end position="25"/>
    </location>
</feature>
<feature type="transmembrane region" description="Helical" evidence="7">
    <location>
        <begin position="38"/>
        <end position="64"/>
    </location>
</feature>
<keyword evidence="4 7" id="KW-1133">Transmembrane helix</keyword>
<dbReference type="OrthoDB" id="10021397at2759"/>
<comment type="caution">
    <text evidence="9">The sequence shown here is derived from an EMBL/GenBank/DDBJ whole genome shotgun (WGS) entry which is preliminary data.</text>
</comment>
<dbReference type="PANTHER" id="PTHR23501">
    <property type="entry name" value="MAJOR FACILITATOR SUPERFAMILY"/>
    <property type="match status" value="1"/>
</dbReference>
<dbReference type="InterPro" id="IPR036259">
    <property type="entry name" value="MFS_trans_sf"/>
</dbReference>
<feature type="transmembrane region" description="Helical" evidence="7">
    <location>
        <begin position="167"/>
        <end position="186"/>
    </location>
</feature>
<dbReference type="Gene3D" id="1.20.1250.20">
    <property type="entry name" value="MFS general substrate transporter like domains"/>
    <property type="match status" value="2"/>
</dbReference>
<feature type="transmembrane region" description="Helical" evidence="7">
    <location>
        <begin position="345"/>
        <end position="363"/>
    </location>
</feature>
<feature type="transmembrane region" description="Helical" evidence="7">
    <location>
        <begin position="238"/>
        <end position="256"/>
    </location>
</feature>
<feature type="transmembrane region" description="Helical" evidence="7">
    <location>
        <begin position="76"/>
        <end position="93"/>
    </location>
</feature>
<sequence length="537" mass="57698">MTSSQDGVEKPALAEQNGGESTLSLRPESQANISGMKLFLVMFSLTLAVFLVLLDSSIVATATPKITGEFHSLNDIGWYGTSYLLANCVLQPLSGKIYTYFNVKWTFLVFFAIFELGSAICGAATSSKMLIIGRAVAGLGSSGLLNGGYTIVALIVPVAKQAGLRGILMGLSFFGLLAGPLIGGALTEYTTWRWCFYINLPCGALIALFLLLVPIVDLRVVDDGTQTITQIFWKLDPIGFFLFTPTIIMFILALEWGGTDYAWGSAIIIGLFCGSFGNLLVFVAWERHVGAKAMIPLFLVRRRVIWSSCLNMVCFIGCTFTTAFYFPVYFQAVRDASPMQSGVDMLPQIVTNMIVTIITGALINRVGYYLPFALASGVFTSVGTGLISTLTPTSSTARRVGFQIIAGFQGLGFQIPILAVQNGVRREDVSVATALVVFSQNLSGAVFLSLAKVIFGEELRYFLSLYAPTANSSVIVAAGASAADVRSATPVELLSAVRLAYSDTFDRVMYLATGAACGAFVFATGMGWVRINNKKDD</sequence>
<evidence type="ECO:0000256" key="4">
    <source>
        <dbReference type="ARBA" id="ARBA00022989"/>
    </source>
</evidence>
<feature type="transmembrane region" description="Helical" evidence="7">
    <location>
        <begin position="368"/>
        <end position="388"/>
    </location>
</feature>
<dbReference type="InterPro" id="IPR020846">
    <property type="entry name" value="MFS_dom"/>
</dbReference>
<feature type="transmembrane region" description="Helical" evidence="7">
    <location>
        <begin position="131"/>
        <end position="155"/>
    </location>
</feature>
<dbReference type="GO" id="GO:0005886">
    <property type="term" value="C:plasma membrane"/>
    <property type="evidence" value="ECO:0007669"/>
    <property type="project" value="TreeGrafter"/>
</dbReference>
<evidence type="ECO:0000313" key="9">
    <source>
        <dbReference type="EMBL" id="KAH6660309.1"/>
    </source>
</evidence>
<feature type="transmembrane region" description="Helical" evidence="7">
    <location>
        <begin position="262"/>
        <end position="283"/>
    </location>
</feature>
<evidence type="ECO:0000256" key="1">
    <source>
        <dbReference type="ARBA" id="ARBA00004141"/>
    </source>
</evidence>
<feature type="domain" description="Major facilitator superfamily (MFS) profile" evidence="8">
    <location>
        <begin position="41"/>
        <end position="484"/>
    </location>
</feature>
<evidence type="ECO:0000256" key="3">
    <source>
        <dbReference type="ARBA" id="ARBA00022692"/>
    </source>
</evidence>
<dbReference type="AlphaFoldDB" id="A0A9P8UW09"/>
<comment type="subcellular location">
    <subcellularLocation>
        <location evidence="1">Membrane</location>
        <topology evidence="1">Multi-pass membrane protein</topology>
    </subcellularLocation>
</comment>
<evidence type="ECO:0000256" key="7">
    <source>
        <dbReference type="SAM" id="Phobius"/>
    </source>
</evidence>
<feature type="transmembrane region" description="Helical" evidence="7">
    <location>
        <begin position="508"/>
        <end position="529"/>
    </location>
</feature>
<dbReference type="InterPro" id="IPR011701">
    <property type="entry name" value="MFS"/>
</dbReference>
<dbReference type="RefSeq" id="XP_045964440.1">
    <property type="nucleotide sequence ID" value="XM_046109030.1"/>
</dbReference>
<dbReference type="GO" id="GO:0022857">
    <property type="term" value="F:transmembrane transporter activity"/>
    <property type="evidence" value="ECO:0007669"/>
    <property type="project" value="InterPro"/>
</dbReference>
<evidence type="ECO:0000256" key="2">
    <source>
        <dbReference type="ARBA" id="ARBA00007520"/>
    </source>
</evidence>
<feature type="transmembrane region" description="Helical" evidence="7">
    <location>
        <begin position="304"/>
        <end position="325"/>
    </location>
</feature>
<dbReference type="GeneID" id="70137921"/>
<protein>
    <submittedName>
        <fullName evidence="9">Efflux pump</fullName>
    </submittedName>
</protein>
<gene>
    <name evidence="9" type="ORF">BKA67DRAFT_686729</name>
</gene>
<dbReference type="CDD" id="cd17502">
    <property type="entry name" value="MFS_Azr1_MDR_like"/>
    <property type="match status" value="1"/>
</dbReference>
<feature type="transmembrane region" description="Helical" evidence="7">
    <location>
        <begin position="432"/>
        <end position="455"/>
    </location>
</feature>
<dbReference type="SUPFAM" id="SSF103473">
    <property type="entry name" value="MFS general substrate transporter"/>
    <property type="match status" value="1"/>
</dbReference>
<keyword evidence="5 7" id="KW-0472">Membrane</keyword>
<dbReference type="PROSITE" id="PS50850">
    <property type="entry name" value="MFS"/>
    <property type="match status" value="1"/>
</dbReference>
<evidence type="ECO:0000256" key="6">
    <source>
        <dbReference type="SAM" id="MobiDB-lite"/>
    </source>
</evidence>